<accession>A0A8T0NHI7</accession>
<sequence length="84" mass="8965">MSLSFSLPSLLGEQAPVARRVAIPTARGVPRTAAASETCARARPRVRPGRGSVPAQGLLNSEGDGGHVREAEVGGRRWRPWRPL</sequence>
<evidence type="ECO:0000313" key="3">
    <source>
        <dbReference type="Proteomes" id="UP000823388"/>
    </source>
</evidence>
<evidence type="ECO:0000256" key="1">
    <source>
        <dbReference type="SAM" id="MobiDB-lite"/>
    </source>
</evidence>
<organism evidence="2 3">
    <name type="scientific">Panicum virgatum</name>
    <name type="common">Blackwell switchgrass</name>
    <dbReference type="NCBI Taxonomy" id="38727"/>
    <lineage>
        <taxon>Eukaryota</taxon>
        <taxon>Viridiplantae</taxon>
        <taxon>Streptophyta</taxon>
        <taxon>Embryophyta</taxon>
        <taxon>Tracheophyta</taxon>
        <taxon>Spermatophyta</taxon>
        <taxon>Magnoliopsida</taxon>
        <taxon>Liliopsida</taxon>
        <taxon>Poales</taxon>
        <taxon>Poaceae</taxon>
        <taxon>PACMAD clade</taxon>
        <taxon>Panicoideae</taxon>
        <taxon>Panicodae</taxon>
        <taxon>Paniceae</taxon>
        <taxon>Panicinae</taxon>
        <taxon>Panicum</taxon>
        <taxon>Panicum sect. Hiantes</taxon>
    </lineage>
</organism>
<protein>
    <submittedName>
        <fullName evidence="2">Uncharacterized protein</fullName>
    </submittedName>
</protein>
<name>A0A8T0NHI7_PANVG</name>
<dbReference type="AlphaFoldDB" id="A0A8T0NHI7"/>
<reference evidence="2" key="1">
    <citation type="submission" date="2020-05" db="EMBL/GenBank/DDBJ databases">
        <title>WGS assembly of Panicum virgatum.</title>
        <authorList>
            <person name="Lovell J.T."/>
            <person name="Jenkins J."/>
            <person name="Shu S."/>
            <person name="Juenger T.E."/>
            <person name="Schmutz J."/>
        </authorList>
    </citation>
    <scope>NUCLEOTIDE SEQUENCE</scope>
    <source>
        <strain evidence="2">AP13</strain>
    </source>
</reference>
<dbReference type="Proteomes" id="UP000823388">
    <property type="component" value="Chromosome 9K"/>
</dbReference>
<comment type="caution">
    <text evidence="2">The sequence shown here is derived from an EMBL/GenBank/DDBJ whole genome shotgun (WGS) entry which is preliminary data.</text>
</comment>
<dbReference type="EMBL" id="CM029053">
    <property type="protein sequence ID" value="KAG2549451.1"/>
    <property type="molecule type" value="Genomic_DNA"/>
</dbReference>
<feature type="region of interest" description="Disordered" evidence="1">
    <location>
        <begin position="34"/>
        <end position="84"/>
    </location>
</feature>
<evidence type="ECO:0000313" key="2">
    <source>
        <dbReference type="EMBL" id="KAG2549451.1"/>
    </source>
</evidence>
<gene>
    <name evidence="2" type="ORF">PVAP13_9KG251800</name>
</gene>
<proteinExistence type="predicted"/>
<feature type="compositionally biased region" description="Basic and acidic residues" evidence="1">
    <location>
        <begin position="64"/>
        <end position="75"/>
    </location>
</feature>
<keyword evidence="3" id="KW-1185">Reference proteome</keyword>